<feature type="transmembrane region" description="Helical" evidence="7">
    <location>
        <begin position="22"/>
        <end position="39"/>
    </location>
</feature>
<feature type="transmembrane region" description="Helical" evidence="7">
    <location>
        <begin position="450"/>
        <end position="470"/>
    </location>
</feature>
<feature type="transmembrane region" description="Helical" evidence="7">
    <location>
        <begin position="51"/>
        <end position="72"/>
    </location>
</feature>
<evidence type="ECO:0008006" key="10">
    <source>
        <dbReference type="Google" id="ProtNLM"/>
    </source>
</evidence>
<keyword evidence="6" id="KW-0012">Acyltransferase</keyword>
<comment type="subcellular location">
    <subcellularLocation>
        <location evidence="1">Membrane</location>
        <topology evidence="1">Multi-pass membrane protein</topology>
    </subcellularLocation>
</comment>
<dbReference type="Proteomes" id="UP001562354">
    <property type="component" value="Unassembled WGS sequence"/>
</dbReference>
<dbReference type="InterPro" id="IPR004299">
    <property type="entry name" value="MBOAT_fam"/>
</dbReference>
<accession>A0ABR3PF96</accession>
<organism evidence="8 9">
    <name type="scientific">Neodothiora populina</name>
    <dbReference type="NCBI Taxonomy" id="2781224"/>
    <lineage>
        <taxon>Eukaryota</taxon>
        <taxon>Fungi</taxon>
        <taxon>Dikarya</taxon>
        <taxon>Ascomycota</taxon>
        <taxon>Pezizomycotina</taxon>
        <taxon>Dothideomycetes</taxon>
        <taxon>Dothideomycetidae</taxon>
        <taxon>Dothideales</taxon>
        <taxon>Dothioraceae</taxon>
        <taxon>Neodothiora</taxon>
    </lineage>
</organism>
<evidence type="ECO:0000256" key="3">
    <source>
        <dbReference type="ARBA" id="ARBA00022692"/>
    </source>
</evidence>
<feature type="transmembrane region" description="Helical" evidence="7">
    <location>
        <begin position="227"/>
        <end position="248"/>
    </location>
</feature>
<evidence type="ECO:0000256" key="6">
    <source>
        <dbReference type="ARBA" id="ARBA00023315"/>
    </source>
</evidence>
<feature type="transmembrane region" description="Helical" evidence="7">
    <location>
        <begin position="422"/>
        <end position="444"/>
    </location>
</feature>
<proteinExistence type="predicted"/>
<name>A0ABR3PF96_9PEZI</name>
<reference evidence="8 9" key="1">
    <citation type="submission" date="2024-07" db="EMBL/GenBank/DDBJ databases">
        <title>Draft sequence of the Neodothiora populina.</title>
        <authorList>
            <person name="Drown D.D."/>
            <person name="Schuette U.S."/>
            <person name="Buechlein A.B."/>
            <person name="Rusch D.R."/>
            <person name="Winton L.W."/>
            <person name="Adams G.A."/>
        </authorList>
    </citation>
    <scope>NUCLEOTIDE SEQUENCE [LARGE SCALE GENOMIC DNA]</scope>
    <source>
        <strain evidence="8 9">CPC 39397</strain>
    </source>
</reference>
<keyword evidence="4 7" id="KW-1133">Transmembrane helix</keyword>
<evidence type="ECO:0000256" key="5">
    <source>
        <dbReference type="ARBA" id="ARBA00023136"/>
    </source>
</evidence>
<evidence type="ECO:0000256" key="7">
    <source>
        <dbReference type="SAM" id="Phobius"/>
    </source>
</evidence>
<keyword evidence="3 7" id="KW-0812">Transmembrane</keyword>
<protein>
    <recommendedName>
        <fullName evidence="10">Lysophospholipid acyltransferase</fullName>
    </recommendedName>
</protein>
<feature type="transmembrane region" description="Helical" evidence="7">
    <location>
        <begin position="170"/>
        <end position="189"/>
    </location>
</feature>
<dbReference type="RefSeq" id="XP_069200721.1">
    <property type="nucleotide sequence ID" value="XM_069342913.1"/>
</dbReference>
<dbReference type="EMBL" id="JBFMKM010000008">
    <property type="protein sequence ID" value="KAL1304446.1"/>
    <property type="molecule type" value="Genomic_DNA"/>
</dbReference>
<dbReference type="PANTHER" id="PTHR13906:SF4">
    <property type="entry name" value="LYSOPHOSPHOLIPID ACYLTRANSFERASE 6"/>
    <property type="match status" value="1"/>
</dbReference>
<gene>
    <name evidence="8" type="ORF">AAFC00_003442</name>
</gene>
<evidence type="ECO:0000313" key="9">
    <source>
        <dbReference type="Proteomes" id="UP001562354"/>
    </source>
</evidence>
<evidence type="ECO:0000256" key="2">
    <source>
        <dbReference type="ARBA" id="ARBA00022679"/>
    </source>
</evidence>
<dbReference type="GeneID" id="95977143"/>
<evidence type="ECO:0000256" key="4">
    <source>
        <dbReference type="ARBA" id="ARBA00022989"/>
    </source>
</evidence>
<evidence type="ECO:0000256" key="1">
    <source>
        <dbReference type="ARBA" id="ARBA00004141"/>
    </source>
</evidence>
<evidence type="ECO:0000313" key="8">
    <source>
        <dbReference type="EMBL" id="KAL1304446.1"/>
    </source>
</evidence>
<keyword evidence="2" id="KW-0808">Transferase</keyword>
<dbReference type="PANTHER" id="PTHR13906">
    <property type="entry name" value="PORCUPINE"/>
    <property type="match status" value="1"/>
</dbReference>
<keyword evidence="9" id="KW-1185">Reference proteome</keyword>
<comment type="caution">
    <text evidence="8">The sequence shown here is derived from an EMBL/GenBank/DDBJ whole genome shotgun (WGS) entry which is preliminary data.</text>
</comment>
<sequence>MLPFINAPFAWVAGNLGASTDQLKLIFSFLLSYPLAGVLKRIPDGKPWQKNAFIIGVSVFYLVGLFDLWSGVRTILISSVGAYAIAAYVEGPYMPWVGFVFLMGHMSFNHIYRQITNDPDSVDITGVQMVMVMKLTAFCWNVYDGTQPEADLNEYQKDRAIKELPSILDYAGFVLFFPSLFAGPAFDFADYRRWIETSMFELPPGVDPANAPVTRKKRKIPRSGTPAAWKAAYGLLWIVAFLQFSGWYNERMVLDDSYREYGLLRRVWLLHMLGLTTRMKYYGVWSLTEGACILSGIGFKGIDPKTGKADWNRLQNVKPLAIELAQNSHAYLGNWNINTNMWLRNYMYLRVTPKGRKPGFRASMATFVTSAFWHGFYPGYYMAFVLASFIQNTAKNSRRLLRPFFLTADGSKPLPTKRYYDVFSWFVTQLAFSFTVAPFILLSFHDTVLVWARVWFYGIIGVTATSLFLASPGKKWIQSKVKQHSNVSEATRPTTLKHSDSYEGTTTLGLPNDPGREWDMMVEEITSEIDARKRRGQPVSAELKATAEKLSESVRRQSLKDKIDFSRKGL</sequence>
<dbReference type="Pfam" id="PF03062">
    <property type="entry name" value="MBOAT"/>
    <property type="match status" value="1"/>
</dbReference>
<feature type="transmembrane region" description="Helical" evidence="7">
    <location>
        <begin position="92"/>
        <end position="112"/>
    </location>
</feature>
<feature type="transmembrane region" description="Helical" evidence="7">
    <location>
        <begin position="371"/>
        <end position="390"/>
    </location>
</feature>
<keyword evidence="5 7" id="KW-0472">Membrane</keyword>
<dbReference type="InterPro" id="IPR049941">
    <property type="entry name" value="LPLAT_7/PORCN-like"/>
</dbReference>